<dbReference type="InterPro" id="IPR000620">
    <property type="entry name" value="EamA_dom"/>
</dbReference>
<evidence type="ECO:0000256" key="5">
    <source>
        <dbReference type="SAM" id="Phobius"/>
    </source>
</evidence>
<evidence type="ECO:0000259" key="6">
    <source>
        <dbReference type="Pfam" id="PF00892"/>
    </source>
</evidence>
<evidence type="ECO:0000313" key="8">
    <source>
        <dbReference type="Proteomes" id="UP000175989"/>
    </source>
</evidence>
<dbReference type="AlphaFoldDB" id="A0A1E7WII9"/>
<feature type="transmembrane region" description="Helical" evidence="5">
    <location>
        <begin position="241"/>
        <end position="261"/>
    </location>
</feature>
<evidence type="ECO:0000256" key="4">
    <source>
        <dbReference type="ARBA" id="ARBA00023136"/>
    </source>
</evidence>
<feature type="transmembrane region" description="Helical" evidence="5">
    <location>
        <begin position="177"/>
        <end position="198"/>
    </location>
</feature>
<feature type="transmembrane region" description="Helical" evidence="5">
    <location>
        <begin position="119"/>
        <end position="139"/>
    </location>
</feature>
<dbReference type="Proteomes" id="UP000175989">
    <property type="component" value="Unassembled WGS sequence"/>
</dbReference>
<reference evidence="8" key="1">
    <citation type="journal article" date="2016" name="Front. Microbiol.">
        <title>Molecular Keys to the Janthinobacterium and Duganella spp. Interaction with the Plant Pathogen Fusarium graminearum.</title>
        <authorList>
            <person name="Haack F.S."/>
            <person name="Poehlein A."/>
            <person name="Kroger C."/>
            <person name="Voigt C.A."/>
            <person name="Piepenbring M."/>
            <person name="Bode H.B."/>
            <person name="Daniel R."/>
            <person name="Schafer W."/>
            <person name="Streit W.R."/>
        </authorList>
    </citation>
    <scope>NUCLEOTIDE SEQUENCE [LARGE SCALE GENOMIC DNA]</scope>
    <source>
        <strain evidence="8">T54</strain>
    </source>
</reference>
<dbReference type="EMBL" id="LROM01000091">
    <property type="protein sequence ID" value="OEZ98460.1"/>
    <property type="molecule type" value="Genomic_DNA"/>
</dbReference>
<dbReference type="PANTHER" id="PTHR22911:SF6">
    <property type="entry name" value="SOLUTE CARRIER FAMILY 35 MEMBER G1"/>
    <property type="match status" value="1"/>
</dbReference>
<dbReference type="Pfam" id="PF00892">
    <property type="entry name" value="EamA"/>
    <property type="match status" value="1"/>
</dbReference>
<organism evidence="7 8">
    <name type="scientific">Duganella phyllosphaerae</name>
    <dbReference type="NCBI Taxonomy" id="762836"/>
    <lineage>
        <taxon>Bacteria</taxon>
        <taxon>Pseudomonadati</taxon>
        <taxon>Pseudomonadota</taxon>
        <taxon>Betaproteobacteria</taxon>
        <taxon>Burkholderiales</taxon>
        <taxon>Oxalobacteraceae</taxon>
        <taxon>Telluria group</taxon>
        <taxon>Duganella</taxon>
    </lineage>
</organism>
<comment type="subcellular location">
    <subcellularLocation>
        <location evidence="1">Membrane</location>
        <topology evidence="1">Multi-pass membrane protein</topology>
    </subcellularLocation>
</comment>
<protein>
    <submittedName>
        <fullName evidence="7">EamA-like transporter family protein</fullName>
    </submittedName>
</protein>
<evidence type="ECO:0000256" key="1">
    <source>
        <dbReference type="ARBA" id="ARBA00004141"/>
    </source>
</evidence>
<evidence type="ECO:0000313" key="7">
    <source>
        <dbReference type="EMBL" id="OEZ98460.1"/>
    </source>
</evidence>
<proteinExistence type="predicted"/>
<dbReference type="RefSeq" id="WP_070249334.1">
    <property type="nucleotide sequence ID" value="NZ_LROM01000091.1"/>
</dbReference>
<comment type="caution">
    <text evidence="7">The sequence shown here is derived from an EMBL/GenBank/DDBJ whole genome shotgun (WGS) entry which is preliminary data.</text>
</comment>
<feature type="transmembrane region" description="Helical" evidence="5">
    <location>
        <begin position="210"/>
        <end position="229"/>
    </location>
</feature>
<dbReference type="InterPro" id="IPR037185">
    <property type="entry name" value="EmrE-like"/>
</dbReference>
<feature type="transmembrane region" description="Helical" evidence="5">
    <location>
        <begin position="94"/>
        <end position="112"/>
    </location>
</feature>
<dbReference type="PANTHER" id="PTHR22911">
    <property type="entry name" value="ACYL-MALONYL CONDENSING ENZYME-RELATED"/>
    <property type="match status" value="1"/>
</dbReference>
<evidence type="ECO:0000256" key="2">
    <source>
        <dbReference type="ARBA" id="ARBA00022692"/>
    </source>
</evidence>
<dbReference type="OrthoDB" id="8524934at2"/>
<dbReference type="SUPFAM" id="SSF103481">
    <property type="entry name" value="Multidrug resistance efflux transporter EmrE"/>
    <property type="match status" value="2"/>
</dbReference>
<feature type="transmembrane region" description="Helical" evidence="5">
    <location>
        <begin position="33"/>
        <end position="52"/>
    </location>
</feature>
<feature type="transmembrane region" description="Helical" evidence="5">
    <location>
        <begin position="267"/>
        <end position="286"/>
    </location>
</feature>
<name>A0A1E7WII9_9BURK</name>
<dbReference type="PATRIC" id="fig|762836.4.peg.3231"/>
<accession>A0A1E7WII9</accession>
<keyword evidence="4 5" id="KW-0472">Membrane</keyword>
<keyword evidence="3 5" id="KW-1133">Transmembrane helix</keyword>
<keyword evidence="2 5" id="KW-0812">Transmembrane</keyword>
<evidence type="ECO:0000256" key="3">
    <source>
        <dbReference type="ARBA" id="ARBA00022989"/>
    </source>
</evidence>
<dbReference type="GO" id="GO:0016020">
    <property type="term" value="C:membrane"/>
    <property type="evidence" value="ECO:0007669"/>
    <property type="project" value="UniProtKB-SubCell"/>
</dbReference>
<feature type="transmembrane region" description="Helical" evidence="5">
    <location>
        <begin position="145"/>
        <end position="165"/>
    </location>
</feature>
<sequence length="307" mass="33722">MQSLWMLFASFMFAVMGVCVKLASEEFSTSEIVMYRGVVGVIVLAIIIKSQGGSFRTTMPLAHLWRCIIGVVSLWLWYYSIGELPLATAMTLNYLSPIWIAVWLFALGWWHAKGDIKWPLMLAVMMSFVGVILLLQPAFHANQLTPALVALFSSLLTAMAYMQVRKLGLAGEPESRVVFYFAVTNIVAGLLGNILLSGDQPVTWHPINSWHGGLLLLGIGICATSAQVAMTRAYRLGQTLVVANLQYTGIVFSSIWGVLVFGDVFSWMSWTGIIIILASGVAATFYNTRNTERGKAIDKADPISSEV</sequence>
<gene>
    <name evidence="7" type="ORF">DUPY_31390</name>
</gene>
<feature type="transmembrane region" description="Helical" evidence="5">
    <location>
        <begin position="64"/>
        <end position="82"/>
    </location>
</feature>
<keyword evidence="8" id="KW-1185">Reference proteome</keyword>
<feature type="domain" description="EamA" evidence="6">
    <location>
        <begin position="4"/>
        <end position="135"/>
    </location>
</feature>